<protein>
    <submittedName>
        <fullName evidence="1">Uncharacterized protein</fullName>
    </submittedName>
</protein>
<sequence>MCLMIGNISVSLEHTSTTTTLTGSQFQARIGNSLINLKNLESQLSDGSELCLL</sequence>
<name>A0AAU9QPC5_9VIBR</name>
<accession>A0AAU9QPC5</accession>
<organism evidence="1 2">
    <name type="scientific">Vibrio jasicida</name>
    <dbReference type="NCBI Taxonomy" id="766224"/>
    <lineage>
        <taxon>Bacteria</taxon>
        <taxon>Pseudomonadati</taxon>
        <taxon>Pseudomonadota</taxon>
        <taxon>Gammaproteobacteria</taxon>
        <taxon>Vibrionales</taxon>
        <taxon>Vibrionaceae</taxon>
        <taxon>Vibrio</taxon>
    </lineage>
</organism>
<comment type="caution">
    <text evidence="1">The sequence shown here is derived from an EMBL/GenBank/DDBJ whole genome shotgun (WGS) entry which is preliminary data.</text>
</comment>
<evidence type="ECO:0000313" key="2">
    <source>
        <dbReference type="Proteomes" id="UP001295462"/>
    </source>
</evidence>
<dbReference type="Proteomes" id="UP001295462">
    <property type="component" value="Unassembled WGS sequence"/>
</dbReference>
<proteinExistence type="predicted"/>
<dbReference type="AlphaFoldDB" id="A0AAU9QPC5"/>
<evidence type="ECO:0000313" key="1">
    <source>
        <dbReference type="EMBL" id="CAH1597300.1"/>
    </source>
</evidence>
<reference evidence="1" key="1">
    <citation type="submission" date="2022-01" db="EMBL/GenBank/DDBJ databases">
        <authorList>
            <person name="Lagorce A."/>
        </authorList>
    </citation>
    <scope>NUCLEOTIDE SEQUENCE</scope>
    <source>
        <strain evidence="1">Th15_F1_A12</strain>
    </source>
</reference>
<gene>
    <name evidence="1" type="ORF">THF1A12_320003</name>
</gene>
<dbReference type="EMBL" id="CAKMUD010000086">
    <property type="protein sequence ID" value="CAH1597300.1"/>
    <property type="molecule type" value="Genomic_DNA"/>
</dbReference>